<dbReference type="CDD" id="cd00170">
    <property type="entry name" value="SEC14"/>
    <property type="match status" value="1"/>
</dbReference>
<dbReference type="Gene3D" id="1.20.5.1200">
    <property type="entry name" value="Alpha-tocopherol transfer"/>
    <property type="match status" value="1"/>
</dbReference>
<keyword evidence="2" id="KW-1185">Reference proteome</keyword>
<dbReference type="GO" id="GO:1902936">
    <property type="term" value="F:phosphatidylinositol bisphosphate binding"/>
    <property type="evidence" value="ECO:0007669"/>
    <property type="project" value="TreeGrafter"/>
</dbReference>
<sequence length="301" mass="35507">MAAAERSSVRNMPAIEHKLNITEEEIPENIRLIAEKQGECPKTKQQQIEQFRNHILEQKNCLPHRNDDKYLEKFLRARYWKIGASYKLLCNYYKFREDNKRFYEKVRPMDLRHLGDENILTVTPYRDQLGHRILIYRFGCWRPNRVTVDDIFRATIILQELGSLEPISQIMGGVAIFDLKDLGLEHMLHLSPSVAQKMIALLVTSMPIRTAALHIVNQNWLFNAAFKIFKPFLNASMREKLYIHGSDMSSLHKHIYPEHLPKRYGGLHEDYLYTLWLDMLEQQCAESEIQKDMEQLGFIFD</sequence>
<dbReference type="PANTHER" id="PTHR10174:SF234">
    <property type="entry name" value="SD01558P"/>
    <property type="match status" value="1"/>
</dbReference>
<dbReference type="Gene3D" id="3.40.525.10">
    <property type="entry name" value="CRAL-TRIO lipid binding domain"/>
    <property type="match status" value="1"/>
</dbReference>
<dbReference type="RefSeq" id="XP_023163835.2">
    <property type="nucleotide sequence ID" value="XM_023308067.2"/>
</dbReference>
<dbReference type="SMART" id="SM01100">
    <property type="entry name" value="CRAL_TRIO_N"/>
    <property type="match status" value="1"/>
</dbReference>
<dbReference type="PRINTS" id="PR00180">
    <property type="entry name" value="CRETINALDHBP"/>
</dbReference>
<dbReference type="InterPro" id="IPR001251">
    <property type="entry name" value="CRAL-TRIO_dom"/>
</dbReference>
<reference evidence="3" key="1">
    <citation type="submission" date="2025-08" db="UniProtKB">
        <authorList>
            <consortium name="RefSeq"/>
        </authorList>
    </citation>
    <scope>IDENTIFICATION</scope>
    <source>
        <strain evidence="3">15085-1641.00</strain>
        <tissue evidence="3">Whole body</tissue>
    </source>
</reference>
<organism evidence="2 3">
    <name type="scientific">Drosophila hydei</name>
    <name type="common">Fruit fly</name>
    <dbReference type="NCBI Taxonomy" id="7224"/>
    <lineage>
        <taxon>Eukaryota</taxon>
        <taxon>Metazoa</taxon>
        <taxon>Ecdysozoa</taxon>
        <taxon>Arthropoda</taxon>
        <taxon>Hexapoda</taxon>
        <taxon>Insecta</taxon>
        <taxon>Pterygota</taxon>
        <taxon>Neoptera</taxon>
        <taxon>Endopterygota</taxon>
        <taxon>Diptera</taxon>
        <taxon>Brachycera</taxon>
        <taxon>Muscomorpha</taxon>
        <taxon>Ephydroidea</taxon>
        <taxon>Drosophilidae</taxon>
        <taxon>Drosophila</taxon>
    </lineage>
</organism>
<dbReference type="GO" id="GO:0016020">
    <property type="term" value="C:membrane"/>
    <property type="evidence" value="ECO:0007669"/>
    <property type="project" value="TreeGrafter"/>
</dbReference>
<dbReference type="GeneID" id="111594665"/>
<feature type="domain" description="CRAL-TRIO" evidence="1">
    <location>
        <begin position="107"/>
        <end position="272"/>
    </location>
</feature>
<proteinExistence type="predicted"/>
<dbReference type="Pfam" id="PF00650">
    <property type="entry name" value="CRAL_TRIO"/>
    <property type="match status" value="1"/>
</dbReference>
<evidence type="ECO:0000313" key="2">
    <source>
        <dbReference type="Proteomes" id="UP000504633"/>
    </source>
</evidence>
<protein>
    <submittedName>
        <fullName evidence="3">Alpha-tocopherol transfer protein isoform X1</fullName>
    </submittedName>
</protein>
<name>A0A6J1LCL8_DROHY</name>
<dbReference type="Gene3D" id="1.10.8.20">
    <property type="entry name" value="N-terminal domain of phosphatidylinositol transfer protein sec14p"/>
    <property type="match status" value="1"/>
</dbReference>
<dbReference type="SUPFAM" id="SSF46938">
    <property type="entry name" value="CRAL/TRIO N-terminal domain"/>
    <property type="match status" value="1"/>
</dbReference>
<gene>
    <name evidence="3" type="primary">LOC111594665</name>
</gene>
<evidence type="ECO:0000313" key="3">
    <source>
        <dbReference type="RefSeq" id="XP_023163835.2"/>
    </source>
</evidence>
<dbReference type="KEGG" id="dhe:111594665"/>
<dbReference type="SMART" id="SM00516">
    <property type="entry name" value="SEC14"/>
    <property type="match status" value="1"/>
</dbReference>
<accession>A0A6J1LCL8</accession>
<dbReference type="InterPro" id="IPR011074">
    <property type="entry name" value="CRAL/TRIO_N_dom"/>
</dbReference>
<dbReference type="OrthoDB" id="440711at2759"/>
<dbReference type="InterPro" id="IPR036273">
    <property type="entry name" value="CRAL/TRIO_N_dom_sf"/>
</dbReference>
<dbReference type="AlphaFoldDB" id="A0A6J1LCL8"/>
<dbReference type="Proteomes" id="UP000504633">
    <property type="component" value="Unplaced"/>
</dbReference>
<evidence type="ECO:0000259" key="1">
    <source>
        <dbReference type="PROSITE" id="PS50191"/>
    </source>
</evidence>
<dbReference type="InterPro" id="IPR036865">
    <property type="entry name" value="CRAL-TRIO_dom_sf"/>
</dbReference>
<dbReference type="PANTHER" id="PTHR10174">
    <property type="entry name" value="ALPHA-TOCOPHEROL TRANSFER PROTEIN-RELATED"/>
    <property type="match status" value="1"/>
</dbReference>
<dbReference type="PROSITE" id="PS50191">
    <property type="entry name" value="CRAL_TRIO"/>
    <property type="match status" value="1"/>
</dbReference>
<dbReference type="SUPFAM" id="SSF52087">
    <property type="entry name" value="CRAL/TRIO domain"/>
    <property type="match status" value="1"/>
</dbReference>